<keyword evidence="2 8" id="KW-0436">Ligase</keyword>
<dbReference type="InterPro" id="IPR004412">
    <property type="entry name" value="GatA"/>
</dbReference>
<dbReference type="InterPro" id="IPR023631">
    <property type="entry name" value="Amidase_dom"/>
</dbReference>
<feature type="active site" description="Charge relay system" evidence="8">
    <location>
        <position position="159"/>
    </location>
</feature>
<comment type="subunit">
    <text evidence="8">Heterotrimer of A, B and C subunits.</text>
</comment>
<evidence type="ECO:0000256" key="4">
    <source>
        <dbReference type="ARBA" id="ARBA00022840"/>
    </source>
</evidence>
<dbReference type="PROSITE" id="PS00571">
    <property type="entry name" value="AMIDASES"/>
    <property type="match status" value="1"/>
</dbReference>
<gene>
    <name evidence="8 10" type="primary">gatA</name>
    <name evidence="10" type="ORF">BN12_490009</name>
</gene>
<dbReference type="Proteomes" id="UP000035721">
    <property type="component" value="Unassembled WGS sequence"/>
</dbReference>
<sequence>MTAVPTDPTRLTAAEMADALATGAISSAELTQAHLDRTAAVDDAVHAYLHVDADGAIAAARAVDARRAAREPLHPLAGVPVAVKDVMATKGLPTTCGSRILEGWVPPYDATLVTRLREAGMPILGKTNMDEFAMGSSTEHSAYGPTHNPWDLDRIPGGSGGGSSSVVASYQAPLAIGTDTGGSIRQPAAVTGTVGVKPTYGGVSRYGLVALASSLDQAGPCTRTVLDAALLHDVIGGHDPMDSTSIDAPVPPVVEAARRADVSGLRIGIVRELTGEGFQPGVQQRFDEAVALLVERGARVVEVSCPSFAYALAAYYLILPSEASSNLAKFDAMRYGLRVGPPEVAHPSAEQVMAATRDAGFGPEVKRRIILGTYALSSGYYDAYYGTAQKVRRLIADDFARAFETADVLASPTAPTTAFRLGDKLDDPMAMYLNDIATIPANLAGVPGISVPSGLAPEDGLPTGIQFLAPATEDERLYAAGAALEAALTDRWGGPLLASAPDLAPQGA</sequence>
<proteinExistence type="inferred from homology"/>
<keyword evidence="11" id="KW-1185">Reference proteome</keyword>
<dbReference type="EMBL" id="CAJB01000380">
    <property type="protein sequence ID" value="CCH79571.1"/>
    <property type="molecule type" value="Genomic_DNA"/>
</dbReference>
<dbReference type="AlphaFoldDB" id="A0A077M176"/>
<dbReference type="PANTHER" id="PTHR11895">
    <property type="entry name" value="TRANSAMIDASE"/>
    <property type="match status" value="1"/>
</dbReference>
<feature type="domain" description="Amidase" evidence="9">
    <location>
        <begin position="29"/>
        <end position="477"/>
    </location>
</feature>
<evidence type="ECO:0000256" key="2">
    <source>
        <dbReference type="ARBA" id="ARBA00022598"/>
    </source>
</evidence>
<dbReference type="EC" id="6.3.5.7" evidence="8"/>
<evidence type="ECO:0000256" key="7">
    <source>
        <dbReference type="ARBA" id="ARBA00047407"/>
    </source>
</evidence>
<dbReference type="GO" id="GO:0005524">
    <property type="term" value="F:ATP binding"/>
    <property type="evidence" value="ECO:0007669"/>
    <property type="project" value="UniProtKB-KW"/>
</dbReference>
<feature type="active site" description="Charge relay system" evidence="8">
    <location>
        <position position="84"/>
    </location>
</feature>
<comment type="catalytic activity">
    <reaction evidence="7 8">
        <text>L-glutamyl-tRNA(Gln) + L-glutamine + ATP + H2O = L-glutaminyl-tRNA(Gln) + L-glutamate + ADP + phosphate + H(+)</text>
        <dbReference type="Rhea" id="RHEA:17521"/>
        <dbReference type="Rhea" id="RHEA-COMP:9681"/>
        <dbReference type="Rhea" id="RHEA-COMP:9684"/>
        <dbReference type="ChEBI" id="CHEBI:15377"/>
        <dbReference type="ChEBI" id="CHEBI:15378"/>
        <dbReference type="ChEBI" id="CHEBI:29985"/>
        <dbReference type="ChEBI" id="CHEBI:30616"/>
        <dbReference type="ChEBI" id="CHEBI:43474"/>
        <dbReference type="ChEBI" id="CHEBI:58359"/>
        <dbReference type="ChEBI" id="CHEBI:78520"/>
        <dbReference type="ChEBI" id="CHEBI:78521"/>
        <dbReference type="ChEBI" id="CHEBI:456216"/>
        <dbReference type="EC" id="6.3.5.7"/>
    </reaction>
</comment>
<dbReference type="STRING" id="1194083.BN12_490009"/>
<feature type="active site" description="Acyl-ester intermediate" evidence="8">
    <location>
        <position position="183"/>
    </location>
</feature>
<dbReference type="InterPro" id="IPR036928">
    <property type="entry name" value="AS_sf"/>
</dbReference>
<organism evidence="10 11">
    <name type="scientific">Nostocoides japonicum T1-X7</name>
    <dbReference type="NCBI Taxonomy" id="1194083"/>
    <lineage>
        <taxon>Bacteria</taxon>
        <taxon>Bacillati</taxon>
        <taxon>Actinomycetota</taxon>
        <taxon>Actinomycetes</taxon>
        <taxon>Micrococcales</taxon>
        <taxon>Intrasporangiaceae</taxon>
        <taxon>Nostocoides</taxon>
    </lineage>
</organism>
<dbReference type="NCBIfam" id="TIGR00132">
    <property type="entry name" value="gatA"/>
    <property type="match status" value="1"/>
</dbReference>
<reference evidence="10 11" key="1">
    <citation type="journal article" date="2013" name="ISME J.">
        <title>A metabolic model for members of the genus Tetrasphaera involved in enhanced biological phosphorus removal.</title>
        <authorList>
            <person name="Kristiansen R."/>
            <person name="Nguyen H.T.T."/>
            <person name="Saunders A.M."/>
            <person name="Nielsen J.L."/>
            <person name="Wimmer R."/>
            <person name="Le V.Q."/>
            <person name="McIlroy S.J."/>
            <person name="Petrovski S."/>
            <person name="Seviour R.J."/>
            <person name="Calteau A."/>
            <person name="Nielsen K.L."/>
            <person name="Nielsen P.H."/>
        </authorList>
    </citation>
    <scope>NUCLEOTIDE SEQUENCE [LARGE SCALE GENOMIC DNA]</scope>
    <source>
        <strain evidence="10 11">T1-X7</strain>
    </source>
</reference>
<keyword evidence="10" id="KW-0808">Transferase</keyword>
<dbReference type="GO" id="GO:0050567">
    <property type="term" value="F:glutaminyl-tRNA synthase (glutamine-hydrolyzing) activity"/>
    <property type="evidence" value="ECO:0007669"/>
    <property type="project" value="UniProtKB-UniRule"/>
</dbReference>
<dbReference type="InterPro" id="IPR020556">
    <property type="entry name" value="Amidase_CS"/>
</dbReference>
<keyword evidence="3 8" id="KW-0547">Nucleotide-binding</keyword>
<evidence type="ECO:0000256" key="3">
    <source>
        <dbReference type="ARBA" id="ARBA00022741"/>
    </source>
</evidence>
<dbReference type="GO" id="GO:0006412">
    <property type="term" value="P:translation"/>
    <property type="evidence" value="ECO:0007669"/>
    <property type="project" value="UniProtKB-UniRule"/>
</dbReference>
<dbReference type="PANTHER" id="PTHR11895:SF151">
    <property type="entry name" value="GLUTAMYL-TRNA(GLN) AMIDOTRANSFERASE SUBUNIT A"/>
    <property type="match status" value="1"/>
</dbReference>
<dbReference type="Gene3D" id="3.90.1300.10">
    <property type="entry name" value="Amidase signature (AS) domain"/>
    <property type="match status" value="1"/>
</dbReference>
<comment type="similarity">
    <text evidence="1 8">Belongs to the amidase family. GatA subfamily.</text>
</comment>
<dbReference type="InterPro" id="IPR000120">
    <property type="entry name" value="Amidase"/>
</dbReference>
<evidence type="ECO:0000313" key="11">
    <source>
        <dbReference type="Proteomes" id="UP000035721"/>
    </source>
</evidence>
<name>A0A077M176_9MICO</name>
<dbReference type="GO" id="GO:0016740">
    <property type="term" value="F:transferase activity"/>
    <property type="evidence" value="ECO:0007669"/>
    <property type="project" value="UniProtKB-KW"/>
</dbReference>
<evidence type="ECO:0000313" key="10">
    <source>
        <dbReference type="EMBL" id="CCH79571.1"/>
    </source>
</evidence>
<dbReference type="HAMAP" id="MF_00120">
    <property type="entry name" value="GatA"/>
    <property type="match status" value="1"/>
</dbReference>
<keyword evidence="4 8" id="KW-0067">ATP-binding</keyword>
<dbReference type="GO" id="GO:0030956">
    <property type="term" value="C:glutamyl-tRNA(Gln) amidotransferase complex"/>
    <property type="evidence" value="ECO:0007669"/>
    <property type="project" value="InterPro"/>
</dbReference>
<evidence type="ECO:0000256" key="6">
    <source>
        <dbReference type="ARBA" id="ARBA00025295"/>
    </source>
</evidence>
<evidence type="ECO:0000256" key="8">
    <source>
        <dbReference type="HAMAP-Rule" id="MF_00120"/>
    </source>
</evidence>
<evidence type="ECO:0000256" key="1">
    <source>
        <dbReference type="ARBA" id="ARBA00008069"/>
    </source>
</evidence>
<evidence type="ECO:0000259" key="9">
    <source>
        <dbReference type="Pfam" id="PF01425"/>
    </source>
</evidence>
<accession>A0A077M176</accession>
<evidence type="ECO:0000256" key="5">
    <source>
        <dbReference type="ARBA" id="ARBA00022917"/>
    </source>
</evidence>
<dbReference type="SUPFAM" id="SSF75304">
    <property type="entry name" value="Amidase signature (AS) enzymes"/>
    <property type="match status" value="1"/>
</dbReference>
<comment type="caution">
    <text evidence="10">The sequence shown here is derived from an EMBL/GenBank/DDBJ whole genome shotgun (WGS) entry which is preliminary data.</text>
</comment>
<protein>
    <recommendedName>
        <fullName evidence="8">Glutamyl-tRNA(Gln) amidotransferase subunit A</fullName>
        <shortName evidence="8">Glu-ADT subunit A</shortName>
        <ecNumber evidence="8">6.3.5.7</ecNumber>
    </recommendedName>
</protein>
<keyword evidence="5 8" id="KW-0648">Protein biosynthesis</keyword>
<comment type="function">
    <text evidence="6 8">Allows the formation of correctly charged Gln-tRNA(Gln) through the transamidation of misacylated Glu-tRNA(Gln) in organisms which lack glutaminyl-tRNA synthetase. The reaction takes place in the presence of glutamine and ATP through an activated gamma-phospho-Glu-tRNA(Gln).</text>
</comment>
<dbReference type="Pfam" id="PF01425">
    <property type="entry name" value="Amidase"/>
    <property type="match status" value="1"/>
</dbReference>